<reference evidence="4 5" key="1">
    <citation type="submission" date="2024-05" db="EMBL/GenBank/DDBJ databases">
        <authorList>
            <person name="Duchaud E."/>
        </authorList>
    </citation>
    <scope>NUCLEOTIDE SEQUENCE [LARGE SCALE GENOMIC DNA]</scope>
    <source>
        <strain evidence="4">Ena-SAMPLE-TAB-13-05-2024-13:56:06:370-140302</strain>
    </source>
</reference>
<feature type="coiled-coil region" evidence="1">
    <location>
        <begin position="108"/>
        <end position="142"/>
    </location>
</feature>
<sequence length="287" mass="33197">MTCKNCGHELEHDASFCDKCGAKVVKDRITFKLLLSELFASFGLDSLFVNTLKSMFTKPQKVLMDYLNGARKKYVNPFAFLAVGAALSLLVFNFFYQEFVNVNASFNKEQTELLREKANLDISKLEGKSEKEIKQLKREQLNAQYSLKFSDTYFDYFVRYFNIISFLIIPFYALISKLTFRKPHNYGEHIIINSYIQGTAMYITLFFFLVAIVIHPKIYVYSTLAMAGFYLYTFGKMYNLKFKQYVFKFIRFCLVTALLIIILGLIIGALSIIIGIIVGYKNPEILK</sequence>
<name>A0ABM9NRF6_9FLAO</name>
<keyword evidence="5" id="KW-1185">Reference proteome</keyword>
<evidence type="ECO:0000256" key="2">
    <source>
        <dbReference type="SAM" id="Phobius"/>
    </source>
</evidence>
<dbReference type="Proteomes" id="UP001497416">
    <property type="component" value="Unassembled WGS sequence"/>
</dbReference>
<evidence type="ECO:0000313" key="5">
    <source>
        <dbReference type="Proteomes" id="UP001497416"/>
    </source>
</evidence>
<gene>
    <name evidence="4" type="ORF">T190607A01A_10304</name>
</gene>
<accession>A0ABM9NRF6</accession>
<comment type="caution">
    <text evidence="4">The sequence shown here is derived from an EMBL/GenBank/DDBJ whole genome shotgun (WGS) entry which is preliminary data.</text>
</comment>
<evidence type="ECO:0000313" key="4">
    <source>
        <dbReference type="EMBL" id="CAL2076104.1"/>
    </source>
</evidence>
<dbReference type="Pfam" id="PF13240">
    <property type="entry name" value="Zn_Ribbon_1"/>
    <property type="match status" value="1"/>
</dbReference>
<evidence type="ECO:0000259" key="3">
    <source>
        <dbReference type="Pfam" id="PF13240"/>
    </source>
</evidence>
<keyword evidence="2" id="KW-1133">Transmembrane helix</keyword>
<keyword evidence="2" id="KW-0472">Membrane</keyword>
<evidence type="ECO:0000256" key="1">
    <source>
        <dbReference type="SAM" id="Coils"/>
    </source>
</evidence>
<feature type="transmembrane region" description="Helical" evidence="2">
    <location>
        <begin position="252"/>
        <end position="280"/>
    </location>
</feature>
<organism evidence="4 5">
    <name type="scientific">Tenacibaculum platacis</name>
    <dbReference type="NCBI Taxonomy" id="3137852"/>
    <lineage>
        <taxon>Bacteria</taxon>
        <taxon>Pseudomonadati</taxon>
        <taxon>Bacteroidota</taxon>
        <taxon>Flavobacteriia</taxon>
        <taxon>Flavobacteriales</taxon>
        <taxon>Flavobacteriaceae</taxon>
        <taxon>Tenacibaculum</taxon>
    </lineage>
</organism>
<feature type="transmembrane region" description="Helical" evidence="2">
    <location>
        <begin position="156"/>
        <end position="175"/>
    </location>
</feature>
<dbReference type="RefSeq" id="WP_348709829.1">
    <property type="nucleotide sequence ID" value="NZ_CAXIXY010000003.1"/>
</dbReference>
<dbReference type="InterPro" id="IPR026870">
    <property type="entry name" value="Zinc_ribbon_dom"/>
</dbReference>
<dbReference type="EMBL" id="CAXIXY010000003">
    <property type="protein sequence ID" value="CAL2076104.1"/>
    <property type="molecule type" value="Genomic_DNA"/>
</dbReference>
<proteinExistence type="predicted"/>
<feature type="transmembrane region" description="Helical" evidence="2">
    <location>
        <begin position="74"/>
        <end position="96"/>
    </location>
</feature>
<dbReference type="Pfam" id="PF12412">
    <property type="entry name" value="DUF3667"/>
    <property type="match status" value="1"/>
</dbReference>
<feature type="domain" description="Zinc-ribbon" evidence="3">
    <location>
        <begin position="3"/>
        <end position="24"/>
    </location>
</feature>
<feature type="transmembrane region" description="Helical" evidence="2">
    <location>
        <begin position="220"/>
        <end position="240"/>
    </location>
</feature>
<keyword evidence="1" id="KW-0175">Coiled coil</keyword>
<feature type="transmembrane region" description="Helical" evidence="2">
    <location>
        <begin position="195"/>
        <end position="214"/>
    </location>
</feature>
<protein>
    <submittedName>
        <fullName evidence="4">Zinc ribbon protein</fullName>
    </submittedName>
</protein>
<dbReference type="InterPro" id="IPR022134">
    <property type="entry name" value="DUF3667"/>
</dbReference>
<keyword evidence="2" id="KW-0812">Transmembrane</keyword>